<evidence type="ECO:0000256" key="2">
    <source>
        <dbReference type="ARBA" id="ARBA00022448"/>
    </source>
</evidence>
<dbReference type="InterPro" id="IPR000531">
    <property type="entry name" value="Beta-barrel_TonB"/>
</dbReference>
<sequence>MKALPFRLNTVFTAIFFASIFHAEAQQSADSNEIETITIFGEKKEQTIFETGSSVHAFDANALNSLTNVSEIDDLLEIIPNLVSSGMDNNLPTVRGIDGSGPSVGGLASFAGTAPRLNMSIDGRSLTYSEIAFGPRSLWDMQQIEVYLGPQSYIQGRSASAGSIVMKSNDPVYYFDSAIKVGIANHDYRQTAVMVNAPLVDDELALRFSADRQTKNSHLDIVSYQPAGDSREISTTNIRTKLRYEPSALEELTSTLTFNYMDTRAPQSENEVGSFFPKERPVYETDSTSADWQIVYQISDAVIFENSVNYTDFGYERITDPKGRRADFITDGEEIFIEPIIRYNPSNVPLSAITGLRYFDSAHDDVYTHNRGKNDMTGETTTCSAFAEVVYKVNAQFTATLGGRYESETVTRVVPLFALDYDETTDVFLPKIDINFAPKENQAFGFKSGKGFNSGGAGLSFNTFTARAPMKPYSFDTEYVWNYELYSRQRFFQNTFELTSNLFYNDYDGMQILQTHSDGYVSVQNLDSANTYGAEVNLRWLALDNLELSGGVGLLESEYKKNNTNTKIEKELPRAPSTSANLNLVYRFLNSFQFSANANYSSSYYSDRNNIEALKVDAYWRANVKLAYKFDNGRIALYVDNLFDADDITLISSEFAPESPLTITPRTIGANFEYHF</sequence>
<evidence type="ECO:0000256" key="7">
    <source>
        <dbReference type="ARBA" id="ARBA00023065"/>
    </source>
</evidence>
<feature type="domain" description="TonB-dependent receptor plug" evidence="15">
    <location>
        <begin position="49"/>
        <end position="162"/>
    </location>
</feature>
<dbReference type="EMBL" id="JBAWKS010000002">
    <property type="protein sequence ID" value="MEI4551007.1"/>
    <property type="molecule type" value="Genomic_DNA"/>
</dbReference>
<evidence type="ECO:0000313" key="16">
    <source>
        <dbReference type="EMBL" id="MEI4551007.1"/>
    </source>
</evidence>
<accession>A0ABU8EYD3</accession>
<keyword evidence="9 11" id="KW-0472">Membrane</keyword>
<keyword evidence="5 11" id="KW-0812">Transmembrane</keyword>
<reference evidence="16 17" key="1">
    <citation type="submission" date="2023-12" db="EMBL/GenBank/DDBJ databases">
        <title>Friends and Foes: Symbiotic and Algicidal bacterial influence on Karenia brevis blooms.</title>
        <authorList>
            <person name="Fei C."/>
            <person name="Mohamed A.R."/>
            <person name="Booker A."/>
            <person name="Arshad M."/>
            <person name="Klass S."/>
            <person name="Ahn S."/>
            <person name="Gilbert P.M."/>
            <person name="Heil C.A."/>
            <person name="Martinez J.M."/>
            <person name="Amin S.A."/>
        </authorList>
    </citation>
    <scope>NUCLEOTIDE SEQUENCE [LARGE SCALE GENOMIC DNA]</scope>
    <source>
        <strain evidence="16 17">CE15</strain>
    </source>
</reference>
<evidence type="ECO:0000256" key="8">
    <source>
        <dbReference type="ARBA" id="ARBA00023077"/>
    </source>
</evidence>
<keyword evidence="3 11" id="KW-1134">Transmembrane beta strand</keyword>
<evidence type="ECO:0000313" key="17">
    <source>
        <dbReference type="Proteomes" id="UP001382455"/>
    </source>
</evidence>
<protein>
    <submittedName>
        <fullName evidence="16">TonB-dependent receptor</fullName>
    </submittedName>
</protein>
<comment type="similarity">
    <text evidence="11 12">Belongs to the TonB-dependent receptor family.</text>
</comment>
<keyword evidence="17" id="KW-1185">Reference proteome</keyword>
<keyword evidence="8 12" id="KW-0798">TonB box</keyword>
<dbReference type="SUPFAM" id="SSF56935">
    <property type="entry name" value="Porins"/>
    <property type="match status" value="1"/>
</dbReference>
<keyword evidence="7" id="KW-0406">Ion transport</keyword>
<dbReference type="InterPro" id="IPR012910">
    <property type="entry name" value="Plug_dom"/>
</dbReference>
<keyword evidence="10 11" id="KW-0998">Cell outer membrane</keyword>
<evidence type="ECO:0000256" key="3">
    <source>
        <dbReference type="ARBA" id="ARBA00022452"/>
    </source>
</evidence>
<keyword evidence="16" id="KW-0675">Receptor</keyword>
<evidence type="ECO:0000259" key="15">
    <source>
        <dbReference type="Pfam" id="PF07715"/>
    </source>
</evidence>
<evidence type="ECO:0000256" key="9">
    <source>
        <dbReference type="ARBA" id="ARBA00023136"/>
    </source>
</evidence>
<feature type="signal peptide" evidence="13">
    <location>
        <begin position="1"/>
        <end position="23"/>
    </location>
</feature>
<evidence type="ECO:0000256" key="6">
    <source>
        <dbReference type="ARBA" id="ARBA00023004"/>
    </source>
</evidence>
<evidence type="ECO:0000256" key="10">
    <source>
        <dbReference type="ARBA" id="ARBA00023237"/>
    </source>
</evidence>
<evidence type="ECO:0000256" key="12">
    <source>
        <dbReference type="RuleBase" id="RU003357"/>
    </source>
</evidence>
<organism evidence="16 17">
    <name type="scientific">Pseudoalteromonas spongiae</name>
    <dbReference type="NCBI Taxonomy" id="298657"/>
    <lineage>
        <taxon>Bacteria</taxon>
        <taxon>Pseudomonadati</taxon>
        <taxon>Pseudomonadota</taxon>
        <taxon>Gammaproteobacteria</taxon>
        <taxon>Alteromonadales</taxon>
        <taxon>Pseudoalteromonadaceae</taxon>
        <taxon>Pseudoalteromonas</taxon>
    </lineage>
</organism>
<evidence type="ECO:0000256" key="1">
    <source>
        <dbReference type="ARBA" id="ARBA00004571"/>
    </source>
</evidence>
<feature type="domain" description="TonB-dependent receptor-like beta-barrel" evidence="14">
    <location>
        <begin position="270"/>
        <end position="642"/>
    </location>
</feature>
<dbReference type="InterPro" id="IPR037066">
    <property type="entry name" value="Plug_dom_sf"/>
</dbReference>
<evidence type="ECO:0000256" key="13">
    <source>
        <dbReference type="SAM" id="SignalP"/>
    </source>
</evidence>
<dbReference type="PANTHER" id="PTHR32552">
    <property type="entry name" value="FERRICHROME IRON RECEPTOR-RELATED"/>
    <property type="match status" value="1"/>
</dbReference>
<dbReference type="InterPro" id="IPR039426">
    <property type="entry name" value="TonB-dep_rcpt-like"/>
</dbReference>
<evidence type="ECO:0000256" key="4">
    <source>
        <dbReference type="ARBA" id="ARBA00022496"/>
    </source>
</evidence>
<dbReference type="Pfam" id="PF07715">
    <property type="entry name" value="Plug"/>
    <property type="match status" value="1"/>
</dbReference>
<dbReference type="PROSITE" id="PS52016">
    <property type="entry name" value="TONB_DEPENDENT_REC_3"/>
    <property type="match status" value="1"/>
</dbReference>
<keyword evidence="6" id="KW-0408">Iron</keyword>
<gene>
    <name evidence="16" type="ORF">WAE96_15150</name>
</gene>
<dbReference type="RefSeq" id="WP_336436053.1">
    <property type="nucleotide sequence ID" value="NZ_JBAWKS010000002.1"/>
</dbReference>
<dbReference type="Pfam" id="PF00593">
    <property type="entry name" value="TonB_dep_Rec_b-barrel"/>
    <property type="match status" value="1"/>
</dbReference>
<evidence type="ECO:0000259" key="14">
    <source>
        <dbReference type="Pfam" id="PF00593"/>
    </source>
</evidence>
<evidence type="ECO:0000256" key="11">
    <source>
        <dbReference type="PROSITE-ProRule" id="PRU01360"/>
    </source>
</evidence>
<dbReference type="InterPro" id="IPR036942">
    <property type="entry name" value="Beta-barrel_TonB_sf"/>
</dbReference>
<keyword evidence="13" id="KW-0732">Signal</keyword>
<evidence type="ECO:0000256" key="5">
    <source>
        <dbReference type="ARBA" id="ARBA00022692"/>
    </source>
</evidence>
<dbReference type="Proteomes" id="UP001382455">
    <property type="component" value="Unassembled WGS sequence"/>
</dbReference>
<name>A0ABU8EYD3_9GAMM</name>
<keyword evidence="4" id="KW-0410">Iron transport</keyword>
<dbReference type="Gene3D" id="2.170.130.10">
    <property type="entry name" value="TonB-dependent receptor, plug domain"/>
    <property type="match status" value="1"/>
</dbReference>
<feature type="chain" id="PRO_5045058484" evidence="13">
    <location>
        <begin position="24"/>
        <end position="676"/>
    </location>
</feature>
<comment type="caution">
    <text evidence="16">The sequence shown here is derived from an EMBL/GenBank/DDBJ whole genome shotgun (WGS) entry which is preliminary data.</text>
</comment>
<proteinExistence type="inferred from homology"/>
<dbReference type="Gene3D" id="2.40.170.20">
    <property type="entry name" value="TonB-dependent receptor, beta-barrel domain"/>
    <property type="match status" value="1"/>
</dbReference>
<keyword evidence="2 11" id="KW-0813">Transport</keyword>
<comment type="subcellular location">
    <subcellularLocation>
        <location evidence="1 11">Cell outer membrane</location>
        <topology evidence="1 11">Multi-pass membrane protein</topology>
    </subcellularLocation>
</comment>
<dbReference type="PANTHER" id="PTHR32552:SF81">
    <property type="entry name" value="TONB-DEPENDENT OUTER MEMBRANE RECEPTOR"/>
    <property type="match status" value="1"/>
</dbReference>